<evidence type="ECO:0000313" key="4">
    <source>
        <dbReference type="Proteomes" id="UP000828390"/>
    </source>
</evidence>
<reference evidence="3" key="2">
    <citation type="submission" date="2020-11" db="EMBL/GenBank/DDBJ databases">
        <authorList>
            <person name="McCartney M.A."/>
            <person name="Auch B."/>
            <person name="Kono T."/>
            <person name="Mallez S."/>
            <person name="Becker A."/>
            <person name="Gohl D.M."/>
            <person name="Silverstein K.A.T."/>
            <person name="Koren S."/>
            <person name="Bechman K.B."/>
            <person name="Herman A."/>
            <person name="Abrahante J.E."/>
            <person name="Garbe J."/>
        </authorList>
    </citation>
    <scope>NUCLEOTIDE SEQUENCE</scope>
    <source>
        <strain evidence="3">Duluth1</strain>
        <tissue evidence="3">Whole animal</tissue>
    </source>
</reference>
<feature type="region of interest" description="Disordered" evidence="1">
    <location>
        <begin position="1"/>
        <end position="26"/>
    </location>
</feature>
<organism evidence="3 4">
    <name type="scientific">Dreissena polymorpha</name>
    <name type="common">Zebra mussel</name>
    <name type="synonym">Mytilus polymorpha</name>
    <dbReference type="NCBI Taxonomy" id="45954"/>
    <lineage>
        <taxon>Eukaryota</taxon>
        <taxon>Metazoa</taxon>
        <taxon>Spiralia</taxon>
        <taxon>Lophotrochozoa</taxon>
        <taxon>Mollusca</taxon>
        <taxon>Bivalvia</taxon>
        <taxon>Autobranchia</taxon>
        <taxon>Heteroconchia</taxon>
        <taxon>Euheterodonta</taxon>
        <taxon>Imparidentia</taxon>
        <taxon>Neoheterodontei</taxon>
        <taxon>Myida</taxon>
        <taxon>Dreissenoidea</taxon>
        <taxon>Dreissenidae</taxon>
        <taxon>Dreissena</taxon>
    </lineage>
</organism>
<feature type="transmembrane region" description="Helical" evidence="2">
    <location>
        <begin position="38"/>
        <end position="60"/>
    </location>
</feature>
<proteinExistence type="predicted"/>
<accession>A0A9D4K0B4</accession>
<evidence type="ECO:0000256" key="2">
    <source>
        <dbReference type="SAM" id="Phobius"/>
    </source>
</evidence>
<gene>
    <name evidence="3" type="ORF">DPMN_129203</name>
</gene>
<keyword evidence="2" id="KW-0812">Transmembrane</keyword>
<name>A0A9D4K0B4_DREPO</name>
<sequence length="67" mass="7840">MALRHNQRVTADIVPMEETDEDEPDSTIQPLMMLKRNLICMNVIFGHFVIQMPMSSYRIANSYLHVF</sequence>
<feature type="compositionally biased region" description="Acidic residues" evidence="1">
    <location>
        <begin position="15"/>
        <end position="25"/>
    </location>
</feature>
<dbReference type="EMBL" id="JAIWYP010000005">
    <property type="protein sequence ID" value="KAH3827272.1"/>
    <property type="molecule type" value="Genomic_DNA"/>
</dbReference>
<comment type="caution">
    <text evidence="3">The sequence shown here is derived from an EMBL/GenBank/DDBJ whole genome shotgun (WGS) entry which is preliminary data.</text>
</comment>
<reference evidence="3" key="1">
    <citation type="journal article" date="2019" name="bioRxiv">
        <title>The Genome of the Zebra Mussel, Dreissena polymorpha: A Resource for Invasive Species Research.</title>
        <authorList>
            <person name="McCartney M.A."/>
            <person name="Auch B."/>
            <person name="Kono T."/>
            <person name="Mallez S."/>
            <person name="Zhang Y."/>
            <person name="Obille A."/>
            <person name="Becker A."/>
            <person name="Abrahante J.E."/>
            <person name="Garbe J."/>
            <person name="Badalamenti J.P."/>
            <person name="Herman A."/>
            <person name="Mangelson H."/>
            <person name="Liachko I."/>
            <person name="Sullivan S."/>
            <person name="Sone E.D."/>
            <person name="Koren S."/>
            <person name="Silverstein K.A.T."/>
            <person name="Beckman K.B."/>
            <person name="Gohl D.M."/>
        </authorList>
    </citation>
    <scope>NUCLEOTIDE SEQUENCE</scope>
    <source>
        <strain evidence="3">Duluth1</strain>
        <tissue evidence="3">Whole animal</tissue>
    </source>
</reference>
<dbReference type="Proteomes" id="UP000828390">
    <property type="component" value="Unassembled WGS sequence"/>
</dbReference>
<keyword evidence="4" id="KW-1185">Reference proteome</keyword>
<keyword evidence="2" id="KW-0472">Membrane</keyword>
<evidence type="ECO:0000313" key="3">
    <source>
        <dbReference type="EMBL" id="KAH3827272.1"/>
    </source>
</evidence>
<protein>
    <submittedName>
        <fullName evidence="3">Uncharacterized protein</fullName>
    </submittedName>
</protein>
<evidence type="ECO:0000256" key="1">
    <source>
        <dbReference type="SAM" id="MobiDB-lite"/>
    </source>
</evidence>
<keyword evidence="2" id="KW-1133">Transmembrane helix</keyword>
<dbReference type="AlphaFoldDB" id="A0A9D4K0B4"/>